<reference evidence="2 3" key="1">
    <citation type="journal article" date="2014" name="Int. J. Syst. Evol. Microbiol.">
        <title>Complete genome sequence of Corynebacterium casei LMG S-19264T (=DSM 44701T), isolated from a smear-ripened cheese.</title>
        <authorList>
            <consortium name="US DOE Joint Genome Institute (JGI-PGF)"/>
            <person name="Walter F."/>
            <person name="Albersmeier A."/>
            <person name="Kalinowski J."/>
            <person name="Ruckert C."/>
        </authorList>
    </citation>
    <scope>NUCLEOTIDE SEQUENCE [LARGE SCALE GENOMIC DNA]</scope>
    <source>
        <strain evidence="2 3">CGMCC 4.7206</strain>
    </source>
</reference>
<evidence type="ECO:0000313" key="3">
    <source>
        <dbReference type="Proteomes" id="UP000597989"/>
    </source>
</evidence>
<evidence type="ECO:0000313" key="2">
    <source>
        <dbReference type="EMBL" id="GGJ01471.1"/>
    </source>
</evidence>
<dbReference type="Proteomes" id="UP000597989">
    <property type="component" value="Unassembled WGS sequence"/>
</dbReference>
<dbReference type="EMBL" id="BMMT01000018">
    <property type="protein sequence ID" value="GGJ01471.1"/>
    <property type="molecule type" value="Genomic_DNA"/>
</dbReference>
<proteinExistence type="predicted"/>
<name>A0A917K8E8_9PSEU</name>
<comment type="caution">
    <text evidence="2">The sequence shown here is derived from an EMBL/GenBank/DDBJ whole genome shotgun (WGS) entry which is preliminary data.</text>
</comment>
<feature type="transmembrane region" description="Helical" evidence="1">
    <location>
        <begin position="30"/>
        <end position="60"/>
    </location>
</feature>
<organism evidence="2 3">
    <name type="scientific">Saccharopolyspora thermophila</name>
    <dbReference type="NCBI Taxonomy" id="89367"/>
    <lineage>
        <taxon>Bacteria</taxon>
        <taxon>Bacillati</taxon>
        <taxon>Actinomycetota</taxon>
        <taxon>Actinomycetes</taxon>
        <taxon>Pseudonocardiales</taxon>
        <taxon>Pseudonocardiaceae</taxon>
        <taxon>Saccharopolyspora</taxon>
    </lineage>
</organism>
<keyword evidence="1" id="KW-0812">Transmembrane</keyword>
<dbReference type="AlphaFoldDB" id="A0A917K8E8"/>
<sequence>MLVGVGLVVLVRLVLPLVPASWRPWTVPVVLVLVLVLLLTMTSVWAWLAAAGVGLVVLGVRPLRWRLLAAAGVALLVGAGGLGWDAWQEHRRQAEIAQQEHDLAVARMLLSSPSAVPTTLLTMIARSDPRACSLFSPGAQVRFAVVHGTSTCTEAVHQLAGQVTDQQRYESPAPRSYKIVYTASPVVDTCGMTWDGLFQPQPLLPPGPRLGVLQVEQQLGAGWLITGYDPCL</sequence>
<keyword evidence="1" id="KW-1133">Transmembrane helix</keyword>
<evidence type="ECO:0000256" key="1">
    <source>
        <dbReference type="SAM" id="Phobius"/>
    </source>
</evidence>
<keyword evidence="1" id="KW-0472">Membrane</keyword>
<feature type="transmembrane region" description="Helical" evidence="1">
    <location>
        <begin position="67"/>
        <end position="87"/>
    </location>
</feature>
<protein>
    <submittedName>
        <fullName evidence="2">Uncharacterized protein</fullName>
    </submittedName>
</protein>
<accession>A0A917K8E8</accession>
<gene>
    <name evidence="2" type="ORF">GCM10011581_43340</name>
</gene>